<evidence type="ECO:0000313" key="3">
    <source>
        <dbReference type="Proteomes" id="UP001362999"/>
    </source>
</evidence>
<accession>A0AAW0ECE6</accession>
<comment type="caution">
    <text evidence="2">The sequence shown here is derived from an EMBL/GenBank/DDBJ whole genome shotgun (WGS) entry which is preliminary data.</text>
</comment>
<dbReference type="Proteomes" id="UP001362999">
    <property type="component" value="Unassembled WGS sequence"/>
</dbReference>
<organism evidence="2 3">
    <name type="scientific">Favolaschia claudopus</name>
    <dbReference type="NCBI Taxonomy" id="2862362"/>
    <lineage>
        <taxon>Eukaryota</taxon>
        <taxon>Fungi</taxon>
        <taxon>Dikarya</taxon>
        <taxon>Basidiomycota</taxon>
        <taxon>Agaricomycotina</taxon>
        <taxon>Agaricomycetes</taxon>
        <taxon>Agaricomycetidae</taxon>
        <taxon>Agaricales</taxon>
        <taxon>Marasmiineae</taxon>
        <taxon>Mycenaceae</taxon>
        <taxon>Favolaschia</taxon>
    </lineage>
</organism>
<feature type="compositionally biased region" description="Pro residues" evidence="1">
    <location>
        <begin position="155"/>
        <end position="167"/>
    </location>
</feature>
<evidence type="ECO:0000313" key="2">
    <source>
        <dbReference type="EMBL" id="KAK7062491.1"/>
    </source>
</evidence>
<keyword evidence="3" id="KW-1185">Reference proteome</keyword>
<dbReference type="AlphaFoldDB" id="A0AAW0ECE6"/>
<evidence type="ECO:0000256" key="1">
    <source>
        <dbReference type="SAM" id="MobiDB-lite"/>
    </source>
</evidence>
<proteinExistence type="predicted"/>
<feature type="non-terminal residue" evidence="2">
    <location>
        <position position="1"/>
    </location>
</feature>
<protein>
    <submittedName>
        <fullName evidence="2">Uncharacterized protein</fullName>
    </submittedName>
</protein>
<reference evidence="2 3" key="1">
    <citation type="journal article" date="2024" name="J Genomics">
        <title>Draft genome sequencing and assembly of Favolaschia claudopus CIRM-BRFM 2984 isolated from oak limbs.</title>
        <authorList>
            <person name="Navarro D."/>
            <person name="Drula E."/>
            <person name="Chaduli D."/>
            <person name="Cazenave R."/>
            <person name="Ahrendt S."/>
            <person name="Wang J."/>
            <person name="Lipzen A."/>
            <person name="Daum C."/>
            <person name="Barry K."/>
            <person name="Grigoriev I.V."/>
            <person name="Favel A."/>
            <person name="Rosso M.N."/>
            <person name="Martin F."/>
        </authorList>
    </citation>
    <scope>NUCLEOTIDE SEQUENCE [LARGE SCALE GENOMIC DNA]</scope>
    <source>
        <strain evidence="2 3">CIRM-BRFM 2984</strain>
    </source>
</reference>
<feature type="region of interest" description="Disordered" evidence="1">
    <location>
        <begin position="1"/>
        <end position="58"/>
    </location>
</feature>
<sequence length="226" mass="25017">WERVDCRLAPSSSRQVAPLRDSLQSSLRPSRQVRRATPAIPPPYSHLPIDSIRPSSSHPPTMPLIPSLPTRCAIPTPSRRQSTLAFWSRRNLTTIILLSTPRLPPLHRLLPPCLPRRPPLPKIDPPTLTLTLTFCQAASFYRLRHPRAIGITSAPSPPPHPTAPPPRQLASFNISPSPPTPLFQIAFPPNSPHSTSSTPKCGTSELRGFKDQPGRRQQRSTISNDQ</sequence>
<dbReference type="EMBL" id="JAWWNJ010000002">
    <property type="protein sequence ID" value="KAK7062491.1"/>
    <property type="molecule type" value="Genomic_DNA"/>
</dbReference>
<feature type="region of interest" description="Disordered" evidence="1">
    <location>
        <begin position="150"/>
        <end position="226"/>
    </location>
</feature>
<name>A0AAW0ECE6_9AGAR</name>
<gene>
    <name evidence="2" type="ORF">R3P38DRAFT_697498</name>
</gene>